<feature type="coiled-coil region" evidence="1">
    <location>
        <begin position="31"/>
        <end position="58"/>
    </location>
</feature>
<feature type="region of interest" description="Disordered" evidence="2">
    <location>
        <begin position="68"/>
        <end position="123"/>
    </location>
</feature>
<evidence type="ECO:0000256" key="3">
    <source>
        <dbReference type="SAM" id="SignalP"/>
    </source>
</evidence>
<keyword evidence="1" id="KW-0175">Coiled coil</keyword>
<evidence type="ECO:0000313" key="4">
    <source>
        <dbReference type="EMBL" id="TCZ63827.1"/>
    </source>
</evidence>
<comment type="caution">
    <text evidence="4">The sequence shown here is derived from an EMBL/GenBank/DDBJ whole genome shotgun (WGS) entry which is preliminary data.</text>
</comment>
<dbReference type="RefSeq" id="WP_131854511.1">
    <property type="nucleotide sequence ID" value="NZ_SKFH01000075.1"/>
</dbReference>
<dbReference type="EMBL" id="SKFH01000075">
    <property type="protein sequence ID" value="TCZ63827.1"/>
    <property type="molecule type" value="Genomic_DNA"/>
</dbReference>
<feature type="compositionally biased region" description="Basic and acidic residues" evidence="2">
    <location>
        <begin position="113"/>
        <end position="123"/>
    </location>
</feature>
<reference evidence="4 5" key="1">
    <citation type="submission" date="2019-03" db="EMBL/GenBank/DDBJ databases">
        <authorList>
            <person name="Kim M.K.M."/>
        </authorList>
    </citation>
    <scope>NUCLEOTIDE SEQUENCE [LARGE SCALE GENOMIC DNA]</scope>
    <source>
        <strain evidence="4 5">17J68-15</strain>
    </source>
</reference>
<accession>A0A4V2WLV1</accession>
<dbReference type="AlphaFoldDB" id="A0A4V2WLV1"/>
<sequence length="155" mass="16885">MKKNILFLAMAFCCLFALPAAGQKYKTPADTVRLNQELVKASNEAARLTAELAVAQNNLPGYVARAEKAHATAEGTAQQSSDQAGKATNGNVSDARSAKKKARRAFNDAENASDARNDIKKQQRKIDRLTAQLEQKQKIVSGLEEMRGNIRSLPQ</sequence>
<evidence type="ECO:0000256" key="2">
    <source>
        <dbReference type="SAM" id="MobiDB-lite"/>
    </source>
</evidence>
<proteinExistence type="predicted"/>
<organism evidence="4 5">
    <name type="scientific">Flaviaesturariibacter aridisoli</name>
    <dbReference type="NCBI Taxonomy" id="2545761"/>
    <lineage>
        <taxon>Bacteria</taxon>
        <taxon>Pseudomonadati</taxon>
        <taxon>Bacteroidota</taxon>
        <taxon>Chitinophagia</taxon>
        <taxon>Chitinophagales</taxon>
        <taxon>Chitinophagaceae</taxon>
        <taxon>Flaviaestuariibacter</taxon>
    </lineage>
</organism>
<evidence type="ECO:0000256" key="1">
    <source>
        <dbReference type="SAM" id="Coils"/>
    </source>
</evidence>
<feature type="signal peptide" evidence="3">
    <location>
        <begin position="1"/>
        <end position="22"/>
    </location>
</feature>
<feature type="chain" id="PRO_5020413118" description="DUF4398 domain-containing protein" evidence="3">
    <location>
        <begin position="23"/>
        <end position="155"/>
    </location>
</feature>
<keyword evidence="5" id="KW-1185">Reference proteome</keyword>
<keyword evidence="3" id="KW-0732">Signal</keyword>
<evidence type="ECO:0000313" key="5">
    <source>
        <dbReference type="Proteomes" id="UP000295164"/>
    </source>
</evidence>
<feature type="compositionally biased region" description="Polar residues" evidence="2">
    <location>
        <begin position="75"/>
        <end position="94"/>
    </location>
</feature>
<dbReference type="Proteomes" id="UP000295164">
    <property type="component" value="Unassembled WGS sequence"/>
</dbReference>
<evidence type="ECO:0008006" key="6">
    <source>
        <dbReference type="Google" id="ProtNLM"/>
    </source>
</evidence>
<gene>
    <name evidence="4" type="ORF">E0486_18420</name>
</gene>
<name>A0A4V2WLV1_9BACT</name>
<dbReference type="OrthoDB" id="675756at2"/>
<protein>
    <recommendedName>
        <fullName evidence="6">DUF4398 domain-containing protein</fullName>
    </recommendedName>
</protein>